<accession>A0AA40RXU8</accession>
<proteinExistence type="predicted"/>
<dbReference type="Proteomes" id="UP001138621">
    <property type="component" value="Unassembled WGS sequence"/>
</dbReference>
<dbReference type="AlphaFoldDB" id="A0AA40RXU8"/>
<sequence length="195" mass="22491">SDKRTHTVYEEITRQSDFVLHSSDSVNNLMGDRQYWLKESPYIRPLIQSSDAHALNEIGEKFTWIKADTTFEGLRQIIFEPENRVAISIEKPELKRPYLVIDHVEFSQLNATNTTKIFFNPNLNTVIGGRSNGKSTLTNSIAKQLKHELYVPKDPTTGLGMYTFDNANFNIYWQDGGGVNNDRKIEFIPQDYMIR</sequence>
<reference evidence="1" key="1">
    <citation type="submission" date="2020-02" db="EMBL/GenBank/DDBJ databases">
        <title>Synteny-based analysis reveals conserved mechanism for high triclosan tolerance in Pseudomonas, as well as instances of horizontal transfer.</title>
        <authorList>
            <person name="Mcfarland A.G."/>
            <person name="Bertucci H.K."/>
            <person name="Litmann E."/>
            <person name="Shen J."/>
            <person name="Huttenhower C."/>
            <person name="Hartmann E.M."/>
        </authorList>
    </citation>
    <scope>NUCLEOTIDE SEQUENCE</scope>
    <source>
        <strain evidence="1">109A1</strain>
    </source>
</reference>
<organism evidence="1 2">
    <name type="scientific">Stutzerimonas stutzeri</name>
    <name type="common">Pseudomonas stutzeri</name>
    <dbReference type="NCBI Taxonomy" id="316"/>
    <lineage>
        <taxon>Bacteria</taxon>
        <taxon>Pseudomonadati</taxon>
        <taxon>Pseudomonadota</taxon>
        <taxon>Gammaproteobacteria</taxon>
        <taxon>Pseudomonadales</taxon>
        <taxon>Pseudomonadaceae</taxon>
        <taxon>Stutzerimonas</taxon>
    </lineage>
</organism>
<comment type="caution">
    <text evidence="1">The sequence shown here is derived from an EMBL/GenBank/DDBJ whole genome shotgun (WGS) entry which is preliminary data.</text>
</comment>
<protein>
    <submittedName>
        <fullName evidence="1">ATPase</fullName>
    </submittedName>
</protein>
<feature type="non-terminal residue" evidence="1">
    <location>
        <position position="195"/>
    </location>
</feature>
<name>A0AA40RXU8_STUST</name>
<gene>
    <name evidence="1" type="ORF">G7024_24715</name>
</gene>
<dbReference type="EMBL" id="JAAMRD010000132">
    <property type="protein sequence ID" value="MBA1307560.1"/>
    <property type="molecule type" value="Genomic_DNA"/>
</dbReference>
<feature type="non-terminal residue" evidence="1">
    <location>
        <position position="1"/>
    </location>
</feature>
<evidence type="ECO:0000313" key="2">
    <source>
        <dbReference type="Proteomes" id="UP001138621"/>
    </source>
</evidence>
<evidence type="ECO:0000313" key="1">
    <source>
        <dbReference type="EMBL" id="MBA1307560.1"/>
    </source>
</evidence>